<dbReference type="EMBL" id="AP022601">
    <property type="protein sequence ID" value="BBY94579.1"/>
    <property type="molecule type" value="Genomic_DNA"/>
</dbReference>
<protein>
    <recommendedName>
        <fullName evidence="3">Lipoprotein LpqE</fullName>
    </recommendedName>
</protein>
<dbReference type="InterPro" id="IPR036182">
    <property type="entry name" value="PCuAC_sf"/>
</dbReference>
<proteinExistence type="predicted"/>
<keyword evidence="2" id="KW-1185">Reference proteome</keyword>
<gene>
    <name evidence="1" type="ORF">MGALJ_42480</name>
</gene>
<organism evidence="1 2">
    <name type="scientific">Mycobacterium gallinarum</name>
    <dbReference type="NCBI Taxonomy" id="39689"/>
    <lineage>
        <taxon>Bacteria</taxon>
        <taxon>Bacillati</taxon>
        <taxon>Actinomycetota</taxon>
        <taxon>Actinomycetes</taxon>
        <taxon>Mycobacteriales</taxon>
        <taxon>Mycobacteriaceae</taxon>
        <taxon>Mycobacterium</taxon>
    </lineage>
</organism>
<dbReference type="AlphaFoldDB" id="A0A9W4B619"/>
<sequence length="174" mass="18313">MVYPARLGRSATVGVALLTTLAAGCGNDADYNSSNRGSGTDTEPTSVENAFIVPKFLPGSCAIQVGESANLRFTVSNIRPAESERLLGITTDAADMVRISPTATVEIPPKSTIAAGQPVENLDDPAAPDEPFTVTLEGMKGNVTPGKSVDVTFRFEKRGELEFLVPIEACPTQK</sequence>
<accession>A0A9W4B619</accession>
<evidence type="ECO:0000313" key="1">
    <source>
        <dbReference type="EMBL" id="BBY94579.1"/>
    </source>
</evidence>
<name>A0A9W4B619_9MYCO</name>
<dbReference type="InterPro" id="IPR007410">
    <property type="entry name" value="LpqE-like"/>
</dbReference>
<dbReference type="Gene3D" id="2.60.40.1890">
    <property type="entry name" value="PCu(A)C copper chaperone"/>
    <property type="match status" value="1"/>
</dbReference>
<dbReference type="Pfam" id="PF04314">
    <property type="entry name" value="PCuAC"/>
    <property type="match status" value="1"/>
</dbReference>
<dbReference type="KEGG" id="mgau:MGALJ_42480"/>
<evidence type="ECO:0000313" key="2">
    <source>
        <dbReference type="Proteomes" id="UP000465785"/>
    </source>
</evidence>
<dbReference type="Proteomes" id="UP000465785">
    <property type="component" value="Chromosome"/>
</dbReference>
<evidence type="ECO:0008006" key="3">
    <source>
        <dbReference type="Google" id="ProtNLM"/>
    </source>
</evidence>
<dbReference type="SUPFAM" id="SSF110087">
    <property type="entry name" value="DR1885-like metal-binding protein"/>
    <property type="match status" value="1"/>
</dbReference>
<dbReference type="PROSITE" id="PS51257">
    <property type="entry name" value="PROKAR_LIPOPROTEIN"/>
    <property type="match status" value="1"/>
</dbReference>
<reference evidence="1 2" key="1">
    <citation type="journal article" date="2019" name="Emerg. Microbes Infect.">
        <title>Comprehensive subspecies identification of 175 nontuberculous mycobacteria species based on 7547 genomic profiles.</title>
        <authorList>
            <person name="Matsumoto Y."/>
            <person name="Kinjo T."/>
            <person name="Motooka D."/>
            <person name="Nabeya D."/>
            <person name="Jung N."/>
            <person name="Uechi K."/>
            <person name="Horii T."/>
            <person name="Iida T."/>
            <person name="Fujita J."/>
            <person name="Nakamura S."/>
        </authorList>
    </citation>
    <scope>NUCLEOTIDE SEQUENCE [LARGE SCALE GENOMIC DNA]</scope>
    <source>
        <strain evidence="1 2">JCM 6399</strain>
    </source>
</reference>